<evidence type="ECO:0000259" key="1">
    <source>
        <dbReference type="Pfam" id="PF08241"/>
    </source>
</evidence>
<proteinExistence type="predicted"/>
<protein>
    <recommendedName>
        <fullName evidence="1">Methyltransferase type 11 domain-containing protein</fullName>
    </recommendedName>
</protein>
<sequence>MGSTERFPSLRVVDYAVELESVSGRNQAEEVLTVTYADGRSDRMRLHEYDRVYAIPGLYEEVVQDRLECASPERIADAVVSQAAAAGQSPPELRVFDLGAGNGVVAEELGRRGVGTMVGLDNATEARAAAERDRPELYVEYLVGDLADHPRVPAVIDEYGLNCLVAVGALGLGHITATSFDAAWRRFPAGAWLAVTVPEDLVEPGASDFGDYLEAETTAGRLEVLERERYRHRLLMDGSGVFYVAIVGRRTV</sequence>
<dbReference type="InterPro" id="IPR029063">
    <property type="entry name" value="SAM-dependent_MTases_sf"/>
</dbReference>
<feature type="domain" description="Methyltransferase type 11" evidence="1">
    <location>
        <begin position="97"/>
        <end position="150"/>
    </location>
</feature>
<dbReference type="SUPFAM" id="SSF53335">
    <property type="entry name" value="S-adenosyl-L-methionine-dependent methyltransferases"/>
    <property type="match status" value="1"/>
</dbReference>
<dbReference type="Pfam" id="PF08241">
    <property type="entry name" value="Methyltransf_11"/>
    <property type="match status" value="1"/>
</dbReference>
<accession>A0A6J4SSU6</accession>
<evidence type="ECO:0000313" key="2">
    <source>
        <dbReference type="EMBL" id="CAA9504484.1"/>
    </source>
</evidence>
<dbReference type="AlphaFoldDB" id="A0A6J4SSU6"/>
<reference evidence="2" key="1">
    <citation type="submission" date="2020-02" db="EMBL/GenBank/DDBJ databases">
        <authorList>
            <person name="Meier V. D."/>
        </authorList>
    </citation>
    <scope>NUCLEOTIDE SEQUENCE</scope>
    <source>
        <strain evidence="2">AVDCRST_MAG17</strain>
    </source>
</reference>
<dbReference type="InterPro" id="IPR013216">
    <property type="entry name" value="Methyltransf_11"/>
</dbReference>
<organism evidence="2">
    <name type="scientific">uncultured Solirubrobacterales bacterium</name>
    <dbReference type="NCBI Taxonomy" id="768556"/>
    <lineage>
        <taxon>Bacteria</taxon>
        <taxon>Bacillati</taxon>
        <taxon>Actinomycetota</taxon>
        <taxon>Thermoleophilia</taxon>
        <taxon>Solirubrobacterales</taxon>
        <taxon>environmental samples</taxon>
    </lineage>
</organism>
<name>A0A6J4SSU6_9ACTN</name>
<dbReference type="GO" id="GO:0008757">
    <property type="term" value="F:S-adenosylmethionine-dependent methyltransferase activity"/>
    <property type="evidence" value="ECO:0007669"/>
    <property type="project" value="InterPro"/>
</dbReference>
<gene>
    <name evidence="2" type="ORF">AVDCRST_MAG17-1596</name>
</gene>
<dbReference type="Gene3D" id="3.40.50.150">
    <property type="entry name" value="Vaccinia Virus protein VP39"/>
    <property type="match status" value="1"/>
</dbReference>
<dbReference type="EMBL" id="CADCVV010000116">
    <property type="protein sequence ID" value="CAA9504484.1"/>
    <property type="molecule type" value="Genomic_DNA"/>
</dbReference>